<dbReference type="STRING" id="867903.ThesuDRAFT_01304"/>
<feature type="compositionally biased region" description="Low complexity" evidence="1">
    <location>
        <begin position="177"/>
        <end position="196"/>
    </location>
</feature>
<evidence type="ECO:0000256" key="1">
    <source>
        <dbReference type="SAM" id="MobiDB-lite"/>
    </source>
</evidence>
<feature type="domain" description="XdhC- CoxI" evidence="2">
    <location>
        <begin position="12"/>
        <end position="78"/>
    </location>
</feature>
<feature type="domain" description="XdhC Rossmann" evidence="3">
    <location>
        <begin position="274"/>
        <end position="418"/>
    </location>
</feature>
<dbReference type="InterPro" id="IPR003777">
    <property type="entry name" value="XdhC_CoxI"/>
</dbReference>
<dbReference type="Pfam" id="PF02625">
    <property type="entry name" value="XdhC_CoxI"/>
    <property type="match status" value="1"/>
</dbReference>
<evidence type="ECO:0000313" key="5">
    <source>
        <dbReference type="Proteomes" id="UP000005710"/>
    </source>
</evidence>
<gene>
    <name evidence="4" type="ORF">ThesuDRAFT_01304</name>
</gene>
<feature type="compositionally biased region" description="Low complexity" evidence="1">
    <location>
        <begin position="137"/>
        <end position="146"/>
    </location>
</feature>
<dbReference type="eggNOG" id="COG1975">
    <property type="taxonomic scope" value="Bacteria"/>
</dbReference>
<evidence type="ECO:0000259" key="2">
    <source>
        <dbReference type="Pfam" id="PF02625"/>
    </source>
</evidence>
<dbReference type="EMBL" id="AENY02000002">
    <property type="protein sequence ID" value="EKP95551.1"/>
    <property type="molecule type" value="Genomic_DNA"/>
</dbReference>
<evidence type="ECO:0000313" key="4">
    <source>
        <dbReference type="EMBL" id="EKP95551.1"/>
    </source>
</evidence>
<dbReference type="Gene3D" id="3.40.50.720">
    <property type="entry name" value="NAD(P)-binding Rossmann-like Domain"/>
    <property type="match status" value="1"/>
</dbReference>
<sequence>MEAVTAAILAALEEGRAGAVATITRARGSTYRREGARMWIPAAGEPVGSLSGGCLEGDVLAVAAEVIATGRPRRVGYDMTADDDAVWGLGLGCNGAVDVLVEPLHPGHGQVLRWREQGHRLAVVVPLPPLEPRDPAGAEPAAGTAGRSDASGVVAGCATAWPGEGDGVSPGAGAGAAPGAPLPGTAAEGGTETGAAGARGTGRPAGGGAGRFVPRRQLVVWAGGGSEGSLGSPERDAYCAAAARQWLAAGRTGTLAVPGEGEFFIEVVLPPPVLLVCGAGHDAVPVVEAAAPLGYDVVVADSRPAFARHDRFPRARRVVRTHPEDLRRHVTLDDRTFVVIMTHNFLQDAGFLEAVLNSPVRYIGLLGPRHRAERLFDELRRRGIEPAEEQLARIHAPVGLDTGGETPEEIACSLLAEVQAVRYGRKGGFLRDRPGPIHPRAEEERARG</sequence>
<dbReference type="RefSeq" id="WP_006903572.1">
    <property type="nucleotide sequence ID" value="NZ_JH976535.1"/>
</dbReference>
<dbReference type="InterPro" id="IPR052698">
    <property type="entry name" value="MoCofactor_Util/Proc"/>
</dbReference>
<dbReference type="HOGENOM" id="CLU_041115_1_1_9"/>
<feature type="compositionally biased region" description="Gly residues" evidence="1">
    <location>
        <begin position="164"/>
        <end position="176"/>
    </location>
</feature>
<feature type="region of interest" description="Disordered" evidence="1">
    <location>
        <begin position="164"/>
        <end position="209"/>
    </location>
</feature>
<reference evidence="4" key="2">
    <citation type="submission" date="2012-10" db="EMBL/GenBank/DDBJ databases">
        <title>Improved high-quality draft of Thermaerobacter subterraneus C21, DSM 13965.</title>
        <authorList>
            <consortium name="DOE Joint Genome Institute"/>
            <person name="Eisen J."/>
            <person name="Huntemann M."/>
            <person name="Wei C.-L."/>
            <person name="Han J."/>
            <person name="Detter J.C."/>
            <person name="Han C."/>
            <person name="Tapia R."/>
            <person name="Chen A."/>
            <person name="Kyrpides N."/>
            <person name="Mavromatis K."/>
            <person name="Markowitz V."/>
            <person name="Szeto E."/>
            <person name="Ivanova N."/>
            <person name="Mikhailova N."/>
            <person name="Ovchinnikova G."/>
            <person name="Pagani I."/>
            <person name="Pati A."/>
            <person name="Goodwin L."/>
            <person name="Nordberg H.P."/>
            <person name="Cantor M.N."/>
            <person name="Hua S.X."/>
            <person name="Woyke T."/>
            <person name="Eisen J."/>
            <person name="Klenk H.-P."/>
        </authorList>
    </citation>
    <scope>NUCLEOTIDE SEQUENCE [LARGE SCALE GENOMIC DNA]</scope>
    <source>
        <strain evidence="4">DSM 13965</strain>
    </source>
</reference>
<dbReference type="AlphaFoldDB" id="K6QF40"/>
<dbReference type="OrthoDB" id="9773039at2"/>
<accession>K6QF40</accession>
<organism evidence="4 5">
    <name type="scientific">Thermaerobacter subterraneus DSM 13965</name>
    <dbReference type="NCBI Taxonomy" id="867903"/>
    <lineage>
        <taxon>Bacteria</taxon>
        <taxon>Bacillati</taxon>
        <taxon>Bacillota</taxon>
        <taxon>Clostridia</taxon>
        <taxon>Eubacteriales</taxon>
        <taxon>Clostridiales Family XVII. Incertae Sedis</taxon>
        <taxon>Thermaerobacter</taxon>
    </lineage>
</organism>
<evidence type="ECO:0000259" key="3">
    <source>
        <dbReference type="Pfam" id="PF13478"/>
    </source>
</evidence>
<comment type="caution">
    <text evidence="4">The sequence shown here is derived from an EMBL/GenBank/DDBJ whole genome shotgun (WGS) entry which is preliminary data.</text>
</comment>
<dbReference type="PANTHER" id="PTHR30388:SF6">
    <property type="entry name" value="XANTHINE DEHYDROGENASE SUBUNIT A-RELATED"/>
    <property type="match status" value="1"/>
</dbReference>
<feature type="region of interest" description="Disordered" evidence="1">
    <location>
        <begin position="130"/>
        <end position="149"/>
    </location>
</feature>
<proteinExistence type="predicted"/>
<dbReference type="Proteomes" id="UP000005710">
    <property type="component" value="Unassembled WGS sequence"/>
</dbReference>
<feature type="compositionally biased region" description="Gly residues" evidence="1">
    <location>
        <begin position="197"/>
        <end position="209"/>
    </location>
</feature>
<reference evidence="4" key="1">
    <citation type="submission" date="2010-10" db="EMBL/GenBank/DDBJ databases">
        <authorList>
            <consortium name="US DOE Joint Genome Institute (JGI-PGF)"/>
            <person name="Lucas S."/>
            <person name="Copeland A."/>
            <person name="Lapidus A."/>
            <person name="Bruce D."/>
            <person name="Goodwin L."/>
            <person name="Pitluck S."/>
            <person name="Kyrpides N."/>
            <person name="Mavromatis K."/>
            <person name="Detter J.C."/>
            <person name="Han C."/>
            <person name="Land M."/>
            <person name="Hauser L."/>
            <person name="Markowitz V."/>
            <person name="Cheng J.-F."/>
            <person name="Hugenholtz P."/>
            <person name="Woyke T."/>
            <person name="Wu D."/>
            <person name="Pukall R."/>
            <person name="Wahrenburg C."/>
            <person name="Brambilla E."/>
            <person name="Klenk H.-P."/>
            <person name="Eisen J.A."/>
        </authorList>
    </citation>
    <scope>NUCLEOTIDE SEQUENCE [LARGE SCALE GENOMIC DNA]</scope>
    <source>
        <strain evidence="4">DSM 13965</strain>
    </source>
</reference>
<dbReference type="InterPro" id="IPR027051">
    <property type="entry name" value="XdhC_Rossmann_dom"/>
</dbReference>
<dbReference type="PANTHER" id="PTHR30388">
    <property type="entry name" value="ALDEHYDE OXIDOREDUCTASE MOLYBDENUM COFACTOR ASSEMBLY PROTEIN"/>
    <property type="match status" value="1"/>
</dbReference>
<keyword evidence="5" id="KW-1185">Reference proteome</keyword>
<name>K6QF40_9FIRM</name>
<protein>
    <submittedName>
        <fullName evidence="4">Xanthine and CO dehydrogenases maturation factor, XdhC/CoxF family</fullName>
    </submittedName>
</protein>
<dbReference type="Pfam" id="PF13478">
    <property type="entry name" value="XdhC_C"/>
    <property type="match status" value="1"/>
</dbReference>